<dbReference type="Pfam" id="PF13377">
    <property type="entry name" value="Peripla_BP_3"/>
    <property type="match status" value="1"/>
</dbReference>
<keyword evidence="6" id="KW-1185">Reference proteome</keyword>
<dbReference type="PANTHER" id="PTHR30146:SF145">
    <property type="entry name" value="RIBOSE OPERON REPRESSOR"/>
    <property type="match status" value="1"/>
</dbReference>
<evidence type="ECO:0000256" key="1">
    <source>
        <dbReference type="ARBA" id="ARBA00023015"/>
    </source>
</evidence>
<dbReference type="Gene3D" id="3.40.50.2300">
    <property type="match status" value="2"/>
</dbReference>
<dbReference type="InterPro" id="IPR028082">
    <property type="entry name" value="Peripla_BP_I"/>
</dbReference>
<protein>
    <submittedName>
        <fullName evidence="5">Transcriptional regulator, LacI family</fullName>
    </submittedName>
</protein>
<dbReference type="OrthoDB" id="6619319at2"/>
<feature type="domain" description="HTH lacI-type" evidence="4">
    <location>
        <begin position="3"/>
        <end position="56"/>
    </location>
</feature>
<evidence type="ECO:0000313" key="6">
    <source>
        <dbReference type="Proteomes" id="UP000198924"/>
    </source>
</evidence>
<dbReference type="RefSeq" id="WP_091713644.1">
    <property type="nucleotide sequence ID" value="NZ_FOSH01000009.1"/>
</dbReference>
<keyword evidence="3" id="KW-0804">Transcription</keyword>
<reference evidence="6" key="1">
    <citation type="submission" date="2016-10" db="EMBL/GenBank/DDBJ databases">
        <authorList>
            <person name="Varghese N."/>
            <person name="Submissions S."/>
        </authorList>
    </citation>
    <scope>NUCLEOTIDE SEQUENCE [LARGE SCALE GENOMIC DNA]</scope>
    <source>
        <strain evidence="6">DSM 11578</strain>
    </source>
</reference>
<dbReference type="InterPro" id="IPR000843">
    <property type="entry name" value="HTH_LacI"/>
</dbReference>
<dbReference type="Pfam" id="PF00356">
    <property type="entry name" value="LacI"/>
    <property type="match status" value="1"/>
</dbReference>
<dbReference type="PANTHER" id="PTHR30146">
    <property type="entry name" value="LACI-RELATED TRANSCRIPTIONAL REPRESSOR"/>
    <property type="match status" value="1"/>
</dbReference>
<evidence type="ECO:0000256" key="3">
    <source>
        <dbReference type="ARBA" id="ARBA00023163"/>
    </source>
</evidence>
<dbReference type="SUPFAM" id="SSF53822">
    <property type="entry name" value="Periplasmic binding protein-like I"/>
    <property type="match status" value="1"/>
</dbReference>
<keyword evidence="1" id="KW-0805">Transcription regulation</keyword>
<dbReference type="InterPro" id="IPR010982">
    <property type="entry name" value="Lambda_DNA-bd_dom_sf"/>
</dbReference>
<proteinExistence type="predicted"/>
<dbReference type="AlphaFoldDB" id="A0A1I3YVJ9"/>
<keyword evidence="2" id="KW-0238">DNA-binding</keyword>
<organism evidence="5 6">
    <name type="scientific">Methylophaga sulfidovorans</name>
    <dbReference type="NCBI Taxonomy" id="45496"/>
    <lineage>
        <taxon>Bacteria</taxon>
        <taxon>Pseudomonadati</taxon>
        <taxon>Pseudomonadota</taxon>
        <taxon>Gammaproteobacteria</taxon>
        <taxon>Thiotrichales</taxon>
        <taxon>Piscirickettsiaceae</taxon>
        <taxon>Methylophaga</taxon>
    </lineage>
</organism>
<dbReference type="STRING" id="45496.SAMN04488079_10912"/>
<evidence type="ECO:0000313" key="5">
    <source>
        <dbReference type="EMBL" id="SFK35810.1"/>
    </source>
</evidence>
<dbReference type="SUPFAM" id="SSF47413">
    <property type="entry name" value="lambda repressor-like DNA-binding domains"/>
    <property type="match status" value="1"/>
</dbReference>
<evidence type="ECO:0000256" key="2">
    <source>
        <dbReference type="ARBA" id="ARBA00023125"/>
    </source>
</evidence>
<dbReference type="PROSITE" id="PS00356">
    <property type="entry name" value="HTH_LACI_1"/>
    <property type="match status" value="1"/>
</dbReference>
<gene>
    <name evidence="5" type="ORF">SAMN04488079_10912</name>
</gene>
<dbReference type="Proteomes" id="UP000198924">
    <property type="component" value="Unassembled WGS sequence"/>
</dbReference>
<dbReference type="EMBL" id="FOSH01000009">
    <property type="protein sequence ID" value="SFK35810.1"/>
    <property type="molecule type" value="Genomic_DNA"/>
</dbReference>
<dbReference type="Gene3D" id="1.10.260.40">
    <property type="entry name" value="lambda repressor-like DNA-binding domains"/>
    <property type="match status" value="1"/>
</dbReference>
<dbReference type="PROSITE" id="PS50932">
    <property type="entry name" value="HTH_LACI_2"/>
    <property type="match status" value="1"/>
</dbReference>
<name>A0A1I3YVJ9_9GAMM</name>
<dbReference type="SMART" id="SM00354">
    <property type="entry name" value="HTH_LACI"/>
    <property type="match status" value="1"/>
</dbReference>
<dbReference type="InterPro" id="IPR046335">
    <property type="entry name" value="LacI/GalR-like_sensor"/>
</dbReference>
<sequence>MAVGIKDVAKIAGVSPASVSRVLGGGSVSDKVREKVLNAVKATGYRPNMAARRLRSNRTETIGLIVADLVNPFFTAITQAVESAAYKAGMRVMFCNTGEDPEREEMYLRFMQEERVSGLIVAPTAQGLKSLSKWSFDFPLVLIDRARDKEKFDVIVMNNHTAARELVTHLHSQGYQRIGGLFGATSITGEQRKEGYIEAIRSLGLKPEIKSLPSTAIVAQKELEAWFSSADRPDAIILSNSLFTRSALMAARATGLQIPDDIAIAGFDDEPWSSLVDPGITVIRQPVEMMGKEAVSAVIQRIESPNAPLRRLMLSGECVIRGSSRKR</sequence>
<dbReference type="CDD" id="cd01392">
    <property type="entry name" value="HTH_LacI"/>
    <property type="match status" value="1"/>
</dbReference>
<dbReference type="GO" id="GO:0000976">
    <property type="term" value="F:transcription cis-regulatory region binding"/>
    <property type="evidence" value="ECO:0007669"/>
    <property type="project" value="TreeGrafter"/>
</dbReference>
<accession>A0A1I3YVJ9</accession>
<evidence type="ECO:0000259" key="4">
    <source>
        <dbReference type="PROSITE" id="PS50932"/>
    </source>
</evidence>
<dbReference type="GO" id="GO:0003700">
    <property type="term" value="F:DNA-binding transcription factor activity"/>
    <property type="evidence" value="ECO:0007669"/>
    <property type="project" value="TreeGrafter"/>
</dbReference>